<protein>
    <submittedName>
        <fullName evidence="1">Uncharacterized protein</fullName>
    </submittedName>
</protein>
<accession>X1JD98</accession>
<reference evidence="1" key="1">
    <citation type="journal article" date="2014" name="Front. Microbiol.">
        <title>High frequency of phylogenetically diverse reductive dehalogenase-homologous genes in deep subseafloor sedimentary metagenomes.</title>
        <authorList>
            <person name="Kawai M."/>
            <person name="Futagami T."/>
            <person name="Toyoda A."/>
            <person name="Takaki Y."/>
            <person name="Nishi S."/>
            <person name="Hori S."/>
            <person name="Arai W."/>
            <person name="Tsubouchi T."/>
            <person name="Morono Y."/>
            <person name="Uchiyama I."/>
            <person name="Ito T."/>
            <person name="Fujiyama A."/>
            <person name="Inagaki F."/>
            <person name="Takami H."/>
        </authorList>
    </citation>
    <scope>NUCLEOTIDE SEQUENCE</scope>
    <source>
        <strain evidence="1">Expedition CK06-06</strain>
    </source>
</reference>
<evidence type="ECO:0000313" key="1">
    <source>
        <dbReference type="EMBL" id="GAH92681.1"/>
    </source>
</evidence>
<name>X1JD98_9ZZZZ</name>
<organism evidence="1">
    <name type="scientific">marine sediment metagenome</name>
    <dbReference type="NCBI Taxonomy" id="412755"/>
    <lineage>
        <taxon>unclassified sequences</taxon>
        <taxon>metagenomes</taxon>
        <taxon>ecological metagenomes</taxon>
    </lineage>
</organism>
<sequence length="48" mass="5548">QLTKYGSIQRVKRGTYKPKELLICLALIDKLTKLENIRRRATKEAEGC</sequence>
<gene>
    <name evidence="1" type="ORF">S03H2_71628</name>
</gene>
<dbReference type="AlphaFoldDB" id="X1JD98"/>
<feature type="non-terminal residue" evidence="1">
    <location>
        <position position="1"/>
    </location>
</feature>
<proteinExistence type="predicted"/>
<dbReference type="EMBL" id="BARU01048025">
    <property type="protein sequence ID" value="GAH92681.1"/>
    <property type="molecule type" value="Genomic_DNA"/>
</dbReference>
<comment type="caution">
    <text evidence="1">The sequence shown here is derived from an EMBL/GenBank/DDBJ whole genome shotgun (WGS) entry which is preliminary data.</text>
</comment>